<evidence type="ECO:0000256" key="1">
    <source>
        <dbReference type="SAM" id="MobiDB-lite"/>
    </source>
</evidence>
<organism evidence="2 3">
    <name type="scientific">Petrolisthes manimaculis</name>
    <dbReference type="NCBI Taxonomy" id="1843537"/>
    <lineage>
        <taxon>Eukaryota</taxon>
        <taxon>Metazoa</taxon>
        <taxon>Ecdysozoa</taxon>
        <taxon>Arthropoda</taxon>
        <taxon>Crustacea</taxon>
        <taxon>Multicrustacea</taxon>
        <taxon>Malacostraca</taxon>
        <taxon>Eumalacostraca</taxon>
        <taxon>Eucarida</taxon>
        <taxon>Decapoda</taxon>
        <taxon>Pleocyemata</taxon>
        <taxon>Anomura</taxon>
        <taxon>Galatheoidea</taxon>
        <taxon>Porcellanidae</taxon>
        <taxon>Petrolisthes</taxon>
    </lineage>
</organism>
<keyword evidence="3" id="KW-1185">Reference proteome</keyword>
<dbReference type="Proteomes" id="UP001292094">
    <property type="component" value="Unassembled WGS sequence"/>
</dbReference>
<evidence type="ECO:0000313" key="2">
    <source>
        <dbReference type="EMBL" id="KAK4296544.1"/>
    </source>
</evidence>
<dbReference type="EMBL" id="JAWZYT010003832">
    <property type="protein sequence ID" value="KAK4296544.1"/>
    <property type="molecule type" value="Genomic_DNA"/>
</dbReference>
<accession>A0AAE1NUJ7</accession>
<feature type="compositionally biased region" description="Basic residues" evidence="1">
    <location>
        <begin position="89"/>
        <end position="102"/>
    </location>
</feature>
<evidence type="ECO:0000313" key="3">
    <source>
        <dbReference type="Proteomes" id="UP001292094"/>
    </source>
</evidence>
<name>A0AAE1NUJ7_9EUCA</name>
<reference evidence="2" key="1">
    <citation type="submission" date="2023-11" db="EMBL/GenBank/DDBJ databases">
        <title>Genome assemblies of two species of porcelain crab, Petrolisthes cinctipes and Petrolisthes manimaculis (Anomura: Porcellanidae).</title>
        <authorList>
            <person name="Angst P."/>
        </authorList>
    </citation>
    <scope>NUCLEOTIDE SEQUENCE</scope>
    <source>
        <strain evidence="2">PB745_02</strain>
        <tissue evidence="2">Gill</tissue>
    </source>
</reference>
<gene>
    <name evidence="2" type="ORF">Pmani_030969</name>
</gene>
<comment type="caution">
    <text evidence="2">The sequence shown here is derived from an EMBL/GenBank/DDBJ whole genome shotgun (WGS) entry which is preliminary data.</text>
</comment>
<feature type="region of interest" description="Disordered" evidence="1">
    <location>
        <begin position="89"/>
        <end position="109"/>
    </location>
</feature>
<proteinExistence type="predicted"/>
<feature type="region of interest" description="Disordered" evidence="1">
    <location>
        <begin position="1"/>
        <end position="29"/>
    </location>
</feature>
<sequence>MEAWRAQNHNQREGRGGGGGGCNPQGQPLSNLHTTLILLPVHPRQQGGNVIGNIATPSRLDRQTKQQSTCAFRREEGRRGRWGMKAIHPNKKSKKLKASKTGKQREMVI</sequence>
<protein>
    <submittedName>
        <fullName evidence="2">Uncharacterized protein</fullName>
    </submittedName>
</protein>
<dbReference type="AlphaFoldDB" id="A0AAE1NUJ7"/>